<evidence type="ECO:0000259" key="2">
    <source>
        <dbReference type="Pfam" id="PF13547"/>
    </source>
</evidence>
<organism evidence="5 6">
    <name type="scientific">Thioclava pacifica DSM 10166</name>
    <dbReference type="NCBI Taxonomy" id="1353537"/>
    <lineage>
        <taxon>Bacteria</taxon>
        <taxon>Pseudomonadati</taxon>
        <taxon>Pseudomonadota</taxon>
        <taxon>Alphaproteobacteria</taxon>
        <taxon>Rhodobacterales</taxon>
        <taxon>Paracoccaceae</taxon>
        <taxon>Thioclava</taxon>
    </lineage>
</organism>
<accession>A0A074JJ65</accession>
<dbReference type="Pfam" id="PF13550">
    <property type="entry name" value="Phage-tail_3"/>
    <property type="match status" value="1"/>
</dbReference>
<dbReference type="Pfam" id="PF23666">
    <property type="entry name" value="Rcc01698_C"/>
    <property type="match status" value="1"/>
</dbReference>
<feature type="region of interest" description="Disordered" evidence="1">
    <location>
        <begin position="679"/>
        <end position="699"/>
    </location>
</feature>
<evidence type="ECO:0000313" key="6">
    <source>
        <dbReference type="Proteomes" id="UP000027432"/>
    </source>
</evidence>
<keyword evidence="6" id="KW-1185">Reference proteome</keyword>
<feature type="domain" description="GTA TIM-barrel-like" evidence="2">
    <location>
        <begin position="461"/>
        <end position="755"/>
    </location>
</feature>
<sequence length="1320" mass="143406">MATILLSAAGAAIGGAFGGTVLGLSGAVIGRAIGATLGRAIDQQLLGGGSGTVETGRVDRLRLTTASEGEGLGRSWGRMRMAGQVIWATRFFETKKKSGGGKGEPSIASYSYSVSLAVALGEGEILRVGRVWADGVELDTRDLNMRVYTGSETQQPDPKIAAVEGLEQAPSYRGVAYVVFENLDLSPFGNRVPQFTFEVVRAAQGENLPSEPDLSRAIEAVALIPGTGEYSLATRPVSEQRIRSNPVSYPSNSSLFFLNGWGITAEVDPVNQHAPSGQTDFAVSLEMLDEELPNCGAVSLVVSWFGSDLRCGNCAVQPKVASKTVDGREMSWQVSGAGRSSVEAVPKLDGRSIYGGTPADAAVIEAIEALHDAGKSVTFYPFILMDQLDGSGLPDPWGGGEEQPALPWRGRITTSLAPGQAGSPDGTAIAADEVAAFFGAAEESDFAPSGSTVVYSGPAEWSFRRFILHYAHLCKLAGGVEAFCIGSEMRALTQIRGESNSFPAVEALKVLAGEVRQILGPNCKVGYAADWSEYFGYQPGDGDCFFHLDPLWADEAIDFIGIDNYMPLSDWRDGEHHADAHWGAIYSLDYLRSNIEGGEGYDWYYASSQHRDAQIRTPITDGAHDEPWLWRYKDIRGWWEHDHHERINGVRLEEPTAWVPRSKPIWFTEMGCAAIDKGTNEPNKFLDPKSSESALPRYSDGRRDDTIQMQYLRAMASYWADPLVNPISDLYGGPMIDMSRAHVWAWDARPYPQFPGLEDVWSDAGNYARGHWLSGRSSAQPLANVVTEICEMAGVRDFDVSGLYGVVRGFAMQGGITPRGALQSLSITYGFDALERDGILVFRMRDASADAVLEPPQLALDDQGMSLETQRAPEAEIAGRVRLSYVEADGNFEIRAVETIFPDEENGPTAASELPLALTRSEGMRVVDRWLSEARVAQDRARFTLPPSLGWLGPGDVVTLKTEASADRYRIDRVERAETIQVEAVRVEPGIYEPADEDDESAHVAPYAPPVPVTPVFLDLPLMTGAEDPYAPHLAVAANPWPGAVAVYSALQDAGYELNSKFEVQGVIGTTLSPLRAARTGLWDRGEPLRVELISGEFESAAEEGVLSGLNALAIGDGSSGNWEILQFQHAEPVEPGVWDLSMRLRGQLGTDAVMPAVWPEASVVVLLDGRTQQIELSPAARNLARHYRIGSAARPYDDPSYVHTVQAFAGNGLRPLSPCHLRVSPEVSGWRINWVRRTRIGGDDWDAMDVPLGEMSERYLLRVLEGDAIRREVILTSVEWNYSTAQKTADGITGAFWVEVAQLSDVFGPGLPERVQVLA</sequence>
<proteinExistence type="predicted"/>
<evidence type="ECO:0000259" key="3">
    <source>
        <dbReference type="Pfam" id="PF13550"/>
    </source>
</evidence>
<dbReference type="InterPro" id="IPR017853">
    <property type="entry name" value="GH"/>
</dbReference>
<dbReference type="STRING" id="1353537.TP2_03155"/>
<evidence type="ECO:0008006" key="7">
    <source>
        <dbReference type="Google" id="ProtNLM"/>
    </source>
</evidence>
<feature type="domain" description="Rcc01698-like C-terminal" evidence="4">
    <location>
        <begin position="1067"/>
        <end position="1166"/>
    </location>
</feature>
<dbReference type="InterPro" id="IPR032876">
    <property type="entry name" value="J_dom"/>
</dbReference>
<dbReference type="SUPFAM" id="SSF51445">
    <property type="entry name" value="(Trans)glycosidases"/>
    <property type="match status" value="1"/>
</dbReference>
<dbReference type="RefSeq" id="WP_038073093.1">
    <property type="nucleotide sequence ID" value="NZ_AUND01000001.1"/>
</dbReference>
<dbReference type="OrthoDB" id="8445115at2"/>
<evidence type="ECO:0000313" key="5">
    <source>
        <dbReference type="EMBL" id="KEO56539.1"/>
    </source>
</evidence>
<protein>
    <recommendedName>
        <fullName evidence="7">Host specificity protein</fullName>
    </recommendedName>
</protein>
<evidence type="ECO:0000256" key="1">
    <source>
        <dbReference type="SAM" id="MobiDB-lite"/>
    </source>
</evidence>
<dbReference type="EMBL" id="AUND01000001">
    <property type="protein sequence ID" value="KEO56539.1"/>
    <property type="molecule type" value="Genomic_DNA"/>
</dbReference>
<dbReference type="Pfam" id="PF13547">
    <property type="entry name" value="GTA_TIM"/>
    <property type="match status" value="1"/>
</dbReference>
<dbReference type="eggNOG" id="COG3391">
    <property type="taxonomic scope" value="Bacteria"/>
</dbReference>
<reference evidence="5 6" key="1">
    <citation type="submission" date="2013-07" db="EMBL/GenBank/DDBJ databases">
        <title>Thioclava pacifica DSM 10166 Genome Sequencing.</title>
        <authorList>
            <person name="Lai Q."/>
            <person name="Shao Z."/>
        </authorList>
    </citation>
    <scope>NUCLEOTIDE SEQUENCE [LARGE SCALE GENOMIC DNA]</scope>
    <source>
        <strain evidence="5 6">DSM 10166</strain>
    </source>
</reference>
<name>A0A074JJ65_9RHOB</name>
<dbReference type="CDD" id="cd19607">
    <property type="entry name" value="GTA_TIM-barrel-like"/>
    <property type="match status" value="1"/>
</dbReference>
<evidence type="ECO:0000259" key="4">
    <source>
        <dbReference type="Pfam" id="PF23666"/>
    </source>
</evidence>
<comment type="caution">
    <text evidence="5">The sequence shown here is derived from an EMBL/GenBank/DDBJ whole genome shotgun (WGS) entry which is preliminary data.</text>
</comment>
<feature type="domain" description="Tip attachment protein J" evidence="3">
    <location>
        <begin position="817"/>
        <end position="975"/>
    </location>
</feature>
<dbReference type="Gene3D" id="3.20.20.80">
    <property type="entry name" value="Glycosidases"/>
    <property type="match status" value="1"/>
</dbReference>
<dbReference type="InterPro" id="IPR056490">
    <property type="entry name" value="Rcc01698_C"/>
</dbReference>
<gene>
    <name evidence="5" type="ORF">TP2_03155</name>
</gene>
<dbReference type="InterPro" id="IPR025195">
    <property type="entry name" value="GTA_TIM_dom"/>
</dbReference>
<dbReference type="Proteomes" id="UP000027432">
    <property type="component" value="Unassembled WGS sequence"/>
</dbReference>